<dbReference type="AlphaFoldDB" id="A0A0G8C4C6"/>
<dbReference type="Proteomes" id="UP000035350">
    <property type="component" value="Unassembled WGS sequence"/>
</dbReference>
<dbReference type="EMBL" id="LCYN01000025">
    <property type="protein sequence ID" value="KKZ94575.1"/>
    <property type="molecule type" value="Genomic_DNA"/>
</dbReference>
<reference evidence="2" key="2">
    <citation type="submission" date="2015-04" db="EMBL/GenBank/DDBJ databases">
        <title>Draft Genome Sequences of Eight Spore-Forming Food Isolates of Bacillus cereus Genome sequencing.</title>
        <authorList>
            <person name="Krawcyk A.O."/>
            <person name="de Jong A."/>
            <person name="Eijlander R.T."/>
            <person name="Berendsen E.M."/>
            <person name="Holsappel S."/>
            <person name="Wells-Bennik M."/>
            <person name="Kuipers O.P."/>
        </authorList>
    </citation>
    <scope>NUCLEOTIDE SEQUENCE [LARGE SCALE GENOMIC DNA]</scope>
    <source>
        <strain evidence="2">B4147</strain>
    </source>
</reference>
<name>A0A0G8C4C6_9BACI</name>
<accession>A0A0G8C4C6</accession>
<dbReference type="RefSeq" id="WP_277814248.1">
    <property type="nucleotide sequence ID" value="NZ_LCYN01000025.1"/>
</dbReference>
<dbReference type="PATRIC" id="fig|1396.433.peg.2994"/>
<protein>
    <submittedName>
        <fullName evidence="1">Uncharacterized protein</fullName>
    </submittedName>
</protein>
<reference evidence="1 2" key="1">
    <citation type="journal article" date="2015" name="Genome Announc.">
        <title>Next-Generation Whole-Genome Sequencing of Eight Strains of Bacillus cereus, Isolated from Food.</title>
        <authorList>
            <person name="Krawczyk A.O."/>
            <person name="de Jong A."/>
            <person name="Eijlander R.T."/>
            <person name="Berendsen E.M."/>
            <person name="Holsappel S."/>
            <person name="Wells-Bennik M.H."/>
            <person name="Kuipers O.P."/>
        </authorList>
    </citation>
    <scope>NUCLEOTIDE SEQUENCE [LARGE SCALE GENOMIC DNA]</scope>
    <source>
        <strain evidence="1 2">B4147</strain>
    </source>
</reference>
<evidence type="ECO:0000313" key="2">
    <source>
        <dbReference type="Proteomes" id="UP000035350"/>
    </source>
</evidence>
<organism evidence="1 2">
    <name type="scientific">Bacillus wiedmannii</name>
    <dbReference type="NCBI Taxonomy" id="1890302"/>
    <lineage>
        <taxon>Bacteria</taxon>
        <taxon>Bacillati</taxon>
        <taxon>Bacillota</taxon>
        <taxon>Bacilli</taxon>
        <taxon>Bacillales</taxon>
        <taxon>Bacillaceae</taxon>
        <taxon>Bacillus</taxon>
        <taxon>Bacillus cereus group</taxon>
    </lineage>
</organism>
<gene>
    <name evidence="1" type="ORF">B4147_5907</name>
</gene>
<comment type="caution">
    <text evidence="1">The sequence shown here is derived from an EMBL/GenBank/DDBJ whole genome shotgun (WGS) entry which is preliminary data.</text>
</comment>
<proteinExistence type="predicted"/>
<sequence length="42" mass="4883">MKNIMERLNNPYIKYPLTVISAIAIIKTGYDLGSFITQLKYF</sequence>
<evidence type="ECO:0000313" key="1">
    <source>
        <dbReference type="EMBL" id="KKZ94575.1"/>
    </source>
</evidence>